<feature type="compositionally biased region" description="Gly residues" evidence="6">
    <location>
        <begin position="37"/>
        <end position="47"/>
    </location>
</feature>
<evidence type="ECO:0000256" key="5">
    <source>
        <dbReference type="ARBA" id="ARBA00022815"/>
    </source>
</evidence>
<keyword evidence="3" id="KW-0964">Secreted</keyword>
<keyword evidence="4" id="KW-0372">Hormone</keyword>
<evidence type="ECO:0000313" key="9">
    <source>
        <dbReference type="Proteomes" id="UP000694390"/>
    </source>
</evidence>
<evidence type="ECO:0000259" key="7">
    <source>
        <dbReference type="SMART" id="SM00039"/>
    </source>
</evidence>
<evidence type="ECO:0000256" key="3">
    <source>
        <dbReference type="ARBA" id="ARBA00022525"/>
    </source>
</evidence>
<dbReference type="Ensembl" id="ENSGEVT00005008895.1">
    <property type="protein sequence ID" value="ENSGEVP00005008470.1"/>
    <property type="gene ID" value="ENSGEVG00005006097.1"/>
</dbReference>
<keyword evidence="5" id="KW-0027">Amidation</keyword>
<dbReference type="GO" id="GO:0010996">
    <property type="term" value="P:response to auditory stimulus"/>
    <property type="evidence" value="ECO:0007669"/>
    <property type="project" value="Ensembl"/>
</dbReference>
<comment type="similarity">
    <text evidence="2">Belongs to the sauvagine/corticotropin-releasing factor/urotensin I family.</text>
</comment>
<dbReference type="GO" id="GO:0051461">
    <property type="term" value="P:positive regulation of corticotropin secretion"/>
    <property type="evidence" value="ECO:0007669"/>
    <property type="project" value="Ensembl"/>
</dbReference>
<dbReference type="GO" id="GO:0005179">
    <property type="term" value="F:hormone activity"/>
    <property type="evidence" value="ECO:0007669"/>
    <property type="project" value="UniProtKB-KW"/>
</dbReference>
<protein>
    <submittedName>
        <fullName evidence="8">Urocortin</fullName>
    </submittedName>
</protein>
<evidence type="ECO:0000256" key="6">
    <source>
        <dbReference type="SAM" id="MobiDB-lite"/>
    </source>
</evidence>
<dbReference type="AlphaFoldDB" id="A0A8C4VZY1"/>
<organism evidence="8 9">
    <name type="scientific">Gopherus evgoodei</name>
    <name type="common">Goodes thornscrub tortoise</name>
    <dbReference type="NCBI Taxonomy" id="1825980"/>
    <lineage>
        <taxon>Eukaryota</taxon>
        <taxon>Metazoa</taxon>
        <taxon>Chordata</taxon>
        <taxon>Craniata</taxon>
        <taxon>Vertebrata</taxon>
        <taxon>Euteleostomi</taxon>
        <taxon>Archelosauria</taxon>
        <taxon>Testudinata</taxon>
        <taxon>Testudines</taxon>
        <taxon>Cryptodira</taxon>
        <taxon>Durocryptodira</taxon>
        <taxon>Testudinoidea</taxon>
        <taxon>Testudinidae</taxon>
        <taxon>Gopherus</taxon>
    </lineage>
</organism>
<dbReference type="GO" id="GO:0001964">
    <property type="term" value="P:startle response"/>
    <property type="evidence" value="ECO:0007669"/>
    <property type="project" value="Ensembl"/>
</dbReference>
<dbReference type="PROSITE" id="PS00511">
    <property type="entry name" value="CRF"/>
    <property type="match status" value="1"/>
</dbReference>
<evidence type="ECO:0000256" key="2">
    <source>
        <dbReference type="ARBA" id="ARBA00009287"/>
    </source>
</evidence>
<dbReference type="Proteomes" id="UP000694390">
    <property type="component" value="Unassembled WGS sequence"/>
</dbReference>
<dbReference type="Pfam" id="PF00473">
    <property type="entry name" value="CRF"/>
    <property type="match status" value="1"/>
</dbReference>
<dbReference type="PANTHER" id="PTHR15035:SF11">
    <property type="entry name" value="UROCORTIN"/>
    <property type="match status" value="1"/>
</dbReference>
<dbReference type="InterPro" id="IPR003620">
    <property type="entry name" value="Urocortin_CRF"/>
</dbReference>
<dbReference type="SMART" id="SM00039">
    <property type="entry name" value="CRF"/>
    <property type="match status" value="1"/>
</dbReference>
<proteinExistence type="inferred from homology"/>
<feature type="compositionally biased region" description="Basic and acidic residues" evidence="6">
    <location>
        <begin position="48"/>
        <end position="58"/>
    </location>
</feature>
<dbReference type="GeneTree" id="ENSGT00940000154473"/>
<gene>
    <name evidence="8" type="primary">UCN</name>
</gene>
<dbReference type="PRINTS" id="PR01612">
    <property type="entry name" value="CRFFAMILY"/>
</dbReference>
<feature type="domain" description="Corticotropin-releasing factor" evidence="7">
    <location>
        <begin position="77"/>
        <end position="115"/>
    </location>
</feature>
<keyword evidence="9" id="KW-1185">Reference proteome</keyword>
<dbReference type="GO" id="GO:0045944">
    <property type="term" value="P:positive regulation of transcription by RNA polymerase II"/>
    <property type="evidence" value="ECO:0007669"/>
    <property type="project" value="Ensembl"/>
</dbReference>
<name>A0A8C4VZY1_9SAUR</name>
<feature type="compositionally biased region" description="Basic and acidic residues" evidence="6">
    <location>
        <begin position="68"/>
        <end position="79"/>
    </location>
</feature>
<evidence type="ECO:0000256" key="1">
    <source>
        <dbReference type="ARBA" id="ARBA00004613"/>
    </source>
</evidence>
<dbReference type="InterPro" id="IPR000187">
    <property type="entry name" value="CRF"/>
</dbReference>
<feature type="region of interest" description="Disordered" evidence="6">
    <location>
        <begin position="1"/>
        <end position="80"/>
    </location>
</feature>
<dbReference type="PANTHER" id="PTHR15035">
    <property type="entry name" value="CORTICOLIBERIN/UROCORTIN"/>
    <property type="match status" value="1"/>
</dbReference>
<accession>A0A8C4VZY1</accession>
<reference evidence="8" key="1">
    <citation type="submission" date="2025-08" db="UniProtKB">
        <authorList>
            <consortium name="Ensembl"/>
        </authorList>
    </citation>
    <scope>IDENTIFICATION</scope>
</reference>
<evidence type="ECO:0000313" key="8">
    <source>
        <dbReference type="Ensembl" id="ENSGEVP00005008470.1"/>
    </source>
</evidence>
<dbReference type="GO" id="GO:0005576">
    <property type="term" value="C:extracellular region"/>
    <property type="evidence" value="ECO:0007669"/>
    <property type="project" value="UniProtKB-SubCell"/>
</dbReference>
<reference evidence="8" key="2">
    <citation type="submission" date="2025-09" db="UniProtKB">
        <authorList>
            <consortium name="Ensembl"/>
        </authorList>
    </citation>
    <scope>IDENTIFICATION</scope>
</reference>
<comment type="subcellular location">
    <subcellularLocation>
        <location evidence="1">Secreted</location>
    </subcellularLocation>
</comment>
<sequence>ARGAARPARFPRTGLAAGPCAGARNPRRGGGRRWGSPGEGARWGGGSRGERSRGRCGEGARWGGGRGSGERSRAGREEPPLSIDLTFHLLRHMLDVARAQSQRAQAEQNRLIFDSVGK</sequence>
<feature type="compositionally biased region" description="Low complexity" evidence="6">
    <location>
        <begin position="1"/>
        <end position="24"/>
    </location>
</feature>
<evidence type="ECO:0000256" key="4">
    <source>
        <dbReference type="ARBA" id="ARBA00022702"/>
    </source>
</evidence>
<dbReference type="Gene3D" id="6.10.250.1920">
    <property type="match status" value="1"/>
</dbReference>
<dbReference type="InterPro" id="IPR018446">
    <property type="entry name" value="Corticotropin-releasing_fac_CS"/>
</dbReference>